<evidence type="ECO:0000313" key="3">
    <source>
        <dbReference type="EMBL" id="CAH3138249.1"/>
    </source>
</evidence>
<evidence type="ECO:0000256" key="1">
    <source>
        <dbReference type="SAM" id="MobiDB-lite"/>
    </source>
</evidence>
<dbReference type="PANTHER" id="PTHR31854:SF2">
    <property type="entry name" value="TUBULIN POLYGLUTAMYLASE COMPLEX SUBUNIT 2"/>
    <property type="match status" value="1"/>
</dbReference>
<gene>
    <name evidence="3" type="ORF">PMEA_00018423</name>
</gene>
<protein>
    <submittedName>
        <fullName evidence="3">Uncharacterized protein</fullName>
    </submittedName>
</protein>
<evidence type="ECO:0000313" key="4">
    <source>
        <dbReference type="Proteomes" id="UP001159428"/>
    </source>
</evidence>
<name>A0AAU9X624_9CNID</name>
<dbReference type="EMBL" id="CALNXJ010000032">
    <property type="protein sequence ID" value="CAH3138249.1"/>
    <property type="molecule type" value="Genomic_DNA"/>
</dbReference>
<feature type="region of interest" description="Disordered" evidence="1">
    <location>
        <begin position="44"/>
        <end position="102"/>
    </location>
</feature>
<dbReference type="AlphaFoldDB" id="A0AAU9X624"/>
<feature type="compositionally biased region" description="Polar residues" evidence="1">
    <location>
        <begin position="59"/>
        <end position="69"/>
    </location>
</feature>
<evidence type="ECO:0000256" key="2">
    <source>
        <dbReference type="SAM" id="SignalP"/>
    </source>
</evidence>
<keyword evidence="4" id="KW-1185">Reference proteome</keyword>
<feature type="signal peptide" evidence="2">
    <location>
        <begin position="1"/>
        <end position="22"/>
    </location>
</feature>
<comment type="caution">
    <text evidence="3">The sequence shown here is derived from an EMBL/GenBank/DDBJ whole genome shotgun (WGS) entry which is preliminary data.</text>
</comment>
<proteinExistence type="predicted"/>
<keyword evidence="2" id="KW-0732">Signal</keyword>
<reference evidence="3 4" key="1">
    <citation type="submission" date="2022-05" db="EMBL/GenBank/DDBJ databases">
        <authorList>
            <consortium name="Genoscope - CEA"/>
            <person name="William W."/>
        </authorList>
    </citation>
    <scope>NUCLEOTIDE SEQUENCE [LARGE SCALE GENOMIC DNA]</scope>
</reference>
<organism evidence="3 4">
    <name type="scientific">Pocillopora meandrina</name>
    <dbReference type="NCBI Taxonomy" id="46732"/>
    <lineage>
        <taxon>Eukaryota</taxon>
        <taxon>Metazoa</taxon>
        <taxon>Cnidaria</taxon>
        <taxon>Anthozoa</taxon>
        <taxon>Hexacorallia</taxon>
        <taxon>Scleractinia</taxon>
        <taxon>Astrocoeniina</taxon>
        <taxon>Pocilloporidae</taxon>
        <taxon>Pocillopora</taxon>
    </lineage>
</organism>
<feature type="chain" id="PRO_5043392765" evidence="2">
    <location>
        <begin position="23"/>
        <end position="102"/>
    </location>
</feature>
<sequence>MMIVHLSIPLWQYLFTATGLSAETKQWFNLYAPTRLAIDMANVEQKAQQKPNSTERNKSATNLPFNSIDVNRLFRGKTDKGKSKLSQAKKPPLGKTQNSSQG</sequence>
<accession>A0AAU9X624</accession>
<dbReference type="InterPro" id="IPR039231">
    <property type="entry name" value="TPGS2"/>
</dbReference>
<dbReference type="PANTHER" id="PTHR31854">
    <property type="entry name" value="TUBULIN POLYGLUTAMYLASE COMPLEX SUBUNIT 2"/>
    <property type="match status" value="1"/>
</dbReference>
<dbReference type="Proteomes" id="UP001159428">
    <property type="component" value="Unassembled WGS sequence"/>
</dbReference>